<keyword evidence="2" id="KW-0812">Transmembrane</keyword>
<protein>
    <submittedName>
        <fullName evidence="4">Uncharacterized protein</fullName>
    </submittedName>
</protein>
<dbReference type="WBParaSite" id="nRc.2.0.1.t18853-RA">
    <property type="protein sequence ID" value="nRc.2.0.1.t18853-RA"/>
    <property type="gene ID" value="nRc.2.0.1.g18853"/>
</dbReference>
<evidence type="ECO:0000313" key="3">
    <source>
        <dbReference type="Proteomes" id="UP000887565"/>
    </source>
</evidence>
<evidence type="ECO:0000256" key="2">
    <source>
        <dbReference type="SAM" id="Phobius"/>
    </source>
</evidence>
<keyword evidence="2" id="KW-1133">Transmembrane helix</keyword>
<dbReference type="AlphaFoldDB" id="A0A915IYE4"/>
<evidence type="ECO:0000313" key="4">
    <source>
        <dbReference type="WBParaSite" id="nRc.2.0.1.t18853-RA"/>
    </source>
</evidence>
<keyword evidence="3" id="KW-1185">Reference proteome</keyword>
<organism evidence="3 4">
    <name type="scientific">Romanomermis culicivorax</name>
    <name type="common">Nematode worm</name>
    <dbReference type="NCBI Taxonomy" id="13658"/>
    <lineage>
        <taxon>Eukaryota</taxon>
        <taxon>Metazoa</taxon>
        <taxon>Ecdysozoa</taxon>
        <taxon>Nematoda</taxon>
        <taxon>Enoplea</taxon>
        <taxon>Dorylaimia</taxon>
        <taxon>Mermithida</taxon>
        <taxon>Mermithoidea</taxon>
        <taxon>Mermithidae</taxon>
        <taxon>Romanomermis</taxon>
    </lineage>
</organism>
<reference evidence="4" key="1">
    <citation type="submission" date="2022-11" db="UniProtKB">
        <authorList>
            <consortium name="WormBaseParasite"/>
        </authorList>
    </citation>
    <scope>IDENTIFICATION</scope>
</reference>
<dbReference type="Proteomes" id="UP000887565">
    <property type="component" value="Unplaced"/>
</dbReference>
<feature type="compositionally biased region" description="Low complexity" evidence="1">
    <location>
        <begin position="90"/>
        <end position="106"/>
    </location>
</feature>
<sequence length="112" mass="12057">MSLVMKGKRSNDDFQCTGSMLYDTFALWAAAVAGPTALISRSMMKSYLINLYIEFISCFACVRSNCFSMASGSTPLLVIDSWACFRALKTSSVPSSAPASTSDDLLANGRTN</sequence>
<feature type="region of interest" description="Disordered" evidence="1">
    <location>
        <begin position="90"/>
        <end position="112"/>
    </location>
</feature>
<name>A0A915IYE4_ROMCU</name>
<proteinExistence type="predicted"/>
<accession>A0A915IYE4</accession>
<feature type="transmembrane region" description="Helical" evidence="2">
    <location>
        <begin position="20"/>
        <end position="39"/>
    </location>
</feature>
<keyword evidence="2" id="KW-0472">Membrane</keyword>
<evidence type="ECO:0000256" key="1">
    <source>
        <dbReference type="SAM" id="MobiDB-lite"/>
    </source>
</evidence>